<dbReference type="PANTHER" id="PTHR43155">
    <property type="entry name" value="CYCLIC DI-GMP PHOSPHODIESTERASE PA4108-RELATED"/>
    <property type="match status" value="1"/>
</dbReference>
<feature type="domain" description="GGDEF" evidence="2">
    <location>
        <begin position="250"/>
        <end position="378"/>
    </location>
</feature>
<evidence type="ECO:0000259" key="2">
    <source>
        <dbReference type="PROSITE" id="PS50887"/>
    </source>
</evidence>
<organism evidence="4 5">
    <name type="scientific">Terrisporobacter glycolicus ATCC 14880 = DSM 1288</name>
    <dbReference type="NCBI Taxonomy" id="1121315"/>
    <lineage>
        <taxon>Bacteria</taxon>
        <taxon>Bacillati</taxon>
        <taxon>Bacillota</taxon>
        <taxon>Clostridia</taxon>
        <taxon>Peptostreptococcales</taxon>
        <taxon>Peptostreptococcaceae</taxon>
        <taxon>Terrisporobacter</taxon>
    </lineage>
</organism>
<dbReference type="Pfam" id="PF00990">
    <property type="entry name" value="GGDEF"/>
    <property type="match status" value="1"/>
</dbReference>
<dbReference type="Pfam" id="PF13487">
    <property type="entry name" value="HD_5"/>
    <property type="match status" value="1"/>
</dbReference>
<dbReference type="SUPFAM" id="SSF55785">
    <property type="entry name" value="PYP-like sensor domain (PAS domain)"/>
    <property type="match status" value="1"/>
</dbReference>
<dbReference type="Gene3D" id="3.30.450.20">
    <property type="entry name" value="PAS domain"/>
    <property type="match status" value="1"/>
</dbReference>
<reference evidence="4 5" key="1">
    <citation type="journal article" date="2023" name="PLoS ONE">
        <title>Genome-based metabolic and phylogenomic analysis of three Terrisporobacter species.</title>
        <authorList>
            <person name="Boer T."/>
            <person name="Bengelsdorf F.R."/>
            <person name="Bomeke M."/>
            <person name="Daniel R."/>
            <person name="Poehlein A."/>
        </authorList>
    </citation>
    <scope>NUCLEOTIDE SEQUENCE [LARGE SCALE GENOMIC DNA]</scope>
    <source>
        <strain evidence="4 5">DSM 1288</strain>
    </source>
</reference>
<dbReference type="SMART" id="SM00471">
    <property type="entry name" value="HDc"/>
    <property type="match status" value="1"/>
</dbReference>
<dbReference type="InterPro" id="IPR037522">
    <property type="entry name" value="HD_GYP_dom"/>
</dbReference>
<dbReference type="EMBL" id="CP117523">
    <property type="protein sequence ID" value="WWD82814.1"/>
    <property type="molecule type" value="Genomic_DNA"/>
</dbReference>
<accession>A0ABZ2ESF7</accession>
<dbReference type="CDD" id="cd01949">
    <property type="entry name" value="GGDEF"/>
    <property type="match status" value="1"/>
</dbReference>
<proteinExistence type="predicted"/>
<dbReference type="Pfam" id="PF08448">
    <property type="entry name" value="PAS_4"/>
    <property type="match status" value="1"/>
</dbReference>
<dbReference type="InterPro" id="IPR013656">
    <property type="entry name" value="PAS_4"/>
</dbReference>
<dbReference type="InterPro" id="IPR000160">
    <property type="entry name" value="GGDEF_dom"/>
</dbReference>
<sequence>MSLIKDIFEDFQCPVWVKNKENEIIFINETFKLNFKKRNKEVEQLFDNIKNTKGKSTDIIKINSKIYKHITYINDKCKETIGMLVDFTDMIDSVDQSYEKHTLRTVIDSIPDLVFYKDKNLKYLGINKECEKFYNNMGITEIVGKNDLEFPLDISFITQCYNHDKIVISRKQQLYMEEAVDDKIFETIKTPILDEFGSIKGLVGLVRDITEKKRKEDELRYLSYTDGLTSLFNRSYFDIKVKEIIENKKFPMGLILGDINGLKIVNDTLGHLQGDKLLKTMSKILLKASDEVGTVFRWGGDEFVILLPGFSDLQCASMMKKIDDLCENTTYENINMSISMGCSILNEGDSIDRVLVEAEDKVYRKKMLSDKLVRASMLETLKVNLANKNVETEKHTQRVSGFCIEIAKALNLDEDMIEKASLIGRLHDIGKIGISEHVLLKPGKLTKDEYEVMKTHSEKGYRLASLLPEISCISREILTHHERWDGAGYPLGLQKDEIPILSRIVTVADSFDAMTNDRCYSKGRSIYEAIEELKRCSGSQFDPKIVHVFINIIKKSHVKAI</sequence>
<evidence type="ECO:0000259" key="1">
    <source>
        <dbReference type="PROSITE" id="PS50113"/>
    </source>
</evidence>
<evidence type="ECO:0000313" key="5">
    <source>
        <dbReference type="Proteomes" id="UP001348492"/>
    </source>
</evidence>
<evidence type="ECO:0008006" key="6">
    <source>
        <dbReference type="Google" id="ProtNLM"/>
    </source>
</evidence>
<dbReference type="InterPro" id="IPR003607">
    <property type="entry name" value="HD/PDEase_dom"/>
</dbReference>
<dbReference type="PROSITE" id="PS51832">
    <property type="entry name" value="HD_GYP"/>
    <property type="match status" value="1"/>
</dbReference>
<dbReference type="RefSeq" id="WP_018589266.1">
    <property type="nucleotide sequence ID" value="NZ_CP117523.1"/>
</dbReference>
<name>A0ABZ2ESF7_9FIRM</name>
<dbReference type="PROSITE" id="PS50887">
    <property type="entry name" value="GGDEF"/>
    <property type="match status" value="1"/>
</dbReference>
<gene>
    <name evidence="4" type="ORF">TEGL_12090</name>
</gene>
<dbReference type="SUPFAM" id="SSF55073">
    <property type="entry name" value="Nucleotide cyclase"/>
    <property type="match status" value="1"/>
</dbReference>
<evidence type="ECO:0000313" key="4">
    <source>
        <dbReference type="EMBL" id="WWD82814.1"/>
    </source>
</evidence>
<dbReference type="Proteomes" id="UP001348492">
    <property type="component" value="Chromosome"/>
</dbReference>
<dbReference type="InterPro" id="IPR000700">
    <property type="entry name" value="PAS-assoc_C"/>
</dbReference>
<dbReference type="SMART" id="SM00267">
    <property type="entry name" value="GGDEF"/>
    <property type="match status" value="1"/>
</dbReference>
<keyword evidence="5" id="KW-1185">Reference proteome</keyword>
<protein>
    <recommendedName>
        <fullName evidence="6">PAS domain S-box-containing protein/diguanylate cyclase (GGDEF) domain-containing protein</fullName>
    </recommendedName>
</protein>
<evidence type="ECO:0000259" key="3">
    <source>
        <dbReference type="PROSITE" id="PS51832"/>
    </source>
</evidence>
<dbReference type="CDD" id="cd00077">
    <property type="entry name" value="HDc"/>
    <property type="match status" value="1"/>
</dbReference>
<dbReference type="PROSITE" id="PS50113">
    <property type="entry name" value="PAC"/>
    <property type="match status" value="1"/>
</dbReference>
<feature type="domain" description="HD-GYP" evidence="3">
    <location>
        <begin position="370"/>
        <end position="561"/>
    </location>
</feature>
<dbReference type="NCBIfam" id="TIGR00254">
    <property type="entry name" value="GGDEF"/>
    <property type="match status" value="1"/>
</dbReference>
<dbReference type="InterPro" id="IPR043128">
    <property type="entry name" value="Rev_trsase/Diguanyl_cyclase"/>
</dbReference>
<feature type="domain" description="PAC" evidence="1">
    <location>
        <begin position="170"/>
        <end position="221"/>
    </location>
</feature>
<dbReference type="InterPro" id="IPR035965">
    <property type="entry name" value="PAS-like_dom_sf"/>
</dbReference>
<dbReference type="InterPro" id="IPR029787">
    <property type="entry name" value="Nucleotide_cyclase"/>
</dbReference>
<dbReference type="SUPFAM" id="SSF109604">
    <property type="entry name" value="HD-domain/PDEase-like"/>
    <property type="match status" value="1"/>
</dbReference>
<dbReference type="Gene3D" id="3.30.70.270">
    <property type="match status" value="1"/>
</dbReference>
<dbReference type="PANTHER" id="PTHR43155:SF2">
    <property type="entry name" value="CYCLIC DI-GMP PHOSPHODIESTERASE PA4108"/>
    <property type="match status" value="1"/>
</dbReference>
<dbReference type="Gene3D" id="1.10.3210.10">
    <property type="entry name" value="Hypothetical protein af1432"/>
    <property type="match status" value="1"/>
</dbReference>